<evidence type="ECO:0000313" key="1">
    <source>
        <dbReference type="Proteomes" id="UP000887566"/>
    </source>
</evidence>
<proteinExistence type="predicted"/>
<organism evidence="1 2">
    <name type="scientific">Plectus sambesii</name>
    <dbReference type="NCBI Taxonomy" id="2011161"/>
    <lineage>
        <taxon>Eukaryota</taxon>
        <taxon>Metazoa</taxon>
        <taxon>Ecdysozoa</taxon>
        <taxon>Nematoda</taxon>
        <taxon>Chromadorea</taxon>
        <taxon>Plectida</taxon>
        <taxon>Plectina</taxon>
        <taxon>Plectoidea</taxon>
        <taxon>Plectidae</taxon>
        <taxon>Plectus</taxon>
    </lineage>
</organism>
<dbReference type="WBParaSite" id="PSAMB.scaffold30size108092.g809.t1">
    <property type="protein sequence ID" value="PSAMB.scaffold30size108092.g809.t1"/>
    <property type="gene ID" value="PSAMB.scaffold30size108092.g809"/>
</dbReference>
<dbReference type="AlphaFoldDB" id="A0A914W2S1"/>
<protein>
    <submittedName>
        <fullName evidence="2">Secreted protein</fullName>
    </submittedName>
</protein>
<accession>A0A914W2S1</accession>
<dbReference type="Proteomes" id="UP000887566">
    <property type="component" value="Unplaced"/>
</dbReference>
<name>A0A914W2S1_9BILA</name>
<sequence>MRAVRYSSFCFLRQSSVRNLSPSIPPAVVARLLRAQSAEDGTRQFRPANSGRRLAMPLRQHTHALIRKTSKTIHRLRPWRLILVGREPVRRLLRLCSRSYALC</sequence>
<keyword evidence="1" id="KW-1185">Reference proteome</keyword>
<evidence type="ECO:0000313" key="2">
    <source>
        <dbReference type="WBParaSite" id="PSAMB.scaffold30size108092.g809.t1"/>
    </source>
</evidence>
<reference evidence="2" key="1">
    <citation type="submission" date="2022-11" db="UniProtKB">
        <authorList>
            <consortium name="WormBaseParasite"/>
        </authorList>
    </citation>
    <scope>IDENTIFICATION</scope>
</reference>